<sequence>MASTKQQVLQLYRELLRVARAFPERSMGAKLQYNTRELIRLRRDETSATKIAQFLQEGRDTLRMYQLLQEEPSVLTAITRKNEQKAAEKEREREFVRRATQFHQQPASQHTQRAE</sequence>
<dbReference type="EMBL" id="GL376636">
    <property type="status" value="NOT_ANNOTATED_CDS"/>
    <property type="molecule type" value="Genomic_DNA"/>
</dbReference>
<evidence type="ECO:0000313" key="3">
    <source>
        <dbReference type="EnsemblProtists" id="PYU1_T000545"/>
    </source>
</evidence>
<dbReference type="eggNOG" id="ENOG502RGRN">
    <property type="taxonomic scope" value="Eukaryota"/>
</dbReference>
<protein>
    <recommendedName>
        <fullName evidence="2">Complex 1 LYR protein domain-containing protein</fullName>
    </recommendedName>
</protein>
<organism evidence="3 4">
    <name type="scientific">Globisporangium ultimum (strain ATCC 200006 / CBS 805.95 / DAOM BR144)</name>
    <name type="common">Pythium ultimum</name>
    <dbReference type="NCBI Taxonomy" id="431595"/>
    <lineage>
        <taxon>Eukaryota</taxon>
        <taxon>Sar</taxon>
        <taxon>Stramenopiles</taxon>
        <taxon>Oomycota</taxon>
        <taxon>Peronosporomycetes</taxon>
        <taxon>Pythiales</taxon>
        <taxon>Pythiaceae</taxon>
        <taxon>Globisporangium</taxon>
    </lineage>
</organism>
<keyword evidence="4" id="KW-1185">Reference proteome</keyword>
<dbReference type="HOGENOM" id="CLU_169974_0_0_1"/>
<reference evidence="3" key="3">
    <citation type="submission" date="2015-02" db="UniProtKB">
        <authorList>
            <consortium name="EnsemblProtists"/>
        </authorList>
    </citation>
    <scope>IDENTIFICATION</scope>
    <source>
        <strain evidence="3">DAOM BR144</strain>
    </source>
</reference>
<dbReference type="OMA" id="FPERSMG"/>
<accession>K3W6F4</accession>
<feature type="domain" description="Complex 1 LYR protein" evidence="2">
    <location>
        <begin position="6"/>
        <end position="64"/>
    </location>
</feature>
<name>K3W6F4_GLOUD</name>
<dbReference type="AlphaFoldDB" id="K3W6F4"/>
<dbReference type="Pfam" id="PF05347">
    <property type="entry name" value="Complex1_LYR"/>
    <property type="match status" value="1"/>
</dbReference>
<feature type="region of interest" description="Disordered" evidence="1">
    <location>
        <begin position="84"/>
        <end position="115"/>
    </location>
</feature>
<dbReference type="InParanoid" id="K3W6F4"/>
<dbReference type="EnsemblProtists" id="PYU1_T000545">
    <property type="protein sequence ID" value="PYU1_T000545"/>
    <property type="gene ID" value="PYU1_G000545"/>
</dbReference>
<evidence type="ECO:0000313" key="4">
    <source>
        <dbReference type="Proteomes" id="UP000019132"/>
    </source>
</evidence>
<feature type="compositionally biased region" description="Polar residues" evidence="1">
    <location>
        <begin position="101"/>
        <end position="115"/>
    </location>
</feature>
<feature type="compositionally biased region" description="Basic and acidic residues" evidence="1">
    <location>
        <begin position="84"/>
        <end position="97"/>
    </location>
</feature>
<reference evidence="4" key="2">
    <citation type="submission" date="2010-04" db="EMBL/GenBank/DDBJ databases">
        <authorList>
            <person name="Buell R."/>
            <person name="Hamilton J."/>
            <person name="Hostetler J."/>
        </authorList>
    </citation>
    <scope>NUCLEOTIDE SEQUENCE [LARGE SCALE GENOMIC DNA]</scope>
    <source>
        <strain evidence="4">DAOM:BR144</strain>
    </source>
</reference>
<dbReference type="Proteomes" id="UP000019132">
    <property type="component" value="Unassembled WGS sequence"/>
</dbReference>
<dbReference type="VEuPathDB" id="FungiDB:PYU1_G000545"/>
<evidence type="ECO:0000259" key="2">
    <source>
        <dbReference type="Pfam" id="PF05347"/>
    </source>
</evidence>
<dbReference type="InterPro" id="IPR008011">
    <property type="entry name" value="Complex1_LYR_dom"/>
</dbReference>
<proteinExistence type="predicted"/>
<evidence type="ECO:0000256" key="1">
    <source>
        <dbReference type="SAM" id="MobiDB-lite"/>
    </source>
</evidence>
<reference evidence="4" key="1">
    <citation type="journal article" date="2010" name="Genome Biol.">
        <title>Genome sequence of the necrotrophic plant pathogen Pythium ultimum reveals original pathogenicity mechanisms and effector repertoire.</title>
        <authorList>
            <person name="Levesque C.A."/>
            <person name="Brouwer H."/>
            <person name="Cano L."/>
            <person name="Hamilton J.P."/>
            <person name="Holt C."/>
            <person name="Huitema E."/>
            <person name="Raffaele S."/>
            <person name="Robideau G.P."/>
            <person name="Thines M."/>
            <person name="Win J."/>
            <person name="Zerillo M.M."/>
            <person name="Beakes G.W."/>
            <person name="Boore J.L."/>
            <person name="Busam D."/>
            <person name="Dumas B."/>
            <person name="Ferriera S."/>
            <person name="Fuerstenberg S.I."/>
            <person name="Gachon C.M."/>
            <person name="Gaulin E."/>
            <person name="Govers F."/>
            <person name="Grenville-Briggs L."/>
            <person name="Horner N."/>
            <person name="Hostetler J."/>
            <person name="Jiang R.H."/>
            <person name="Johnson J."/>
            <person name="Krajaejun T."/>
            <person name="Lin H."/>
            <person name="Meijer H.J."/>
            <person name="Moore B."/>
            <person name="Morris P."/>
            <person name="Phuntmart V."/>
            <person name="Puiu D."/>
            <person name="Shetty J."/>
            <person name="Stajich J.E."/>
            <person name="Tripathy S."/>
            <person name="Wawra S."/>
            <person name="van West P."/>
            <person name="Whitty B.R."/>
            <person name="Coutinho P.M."/>
            <person name="Henrissat B."/>
            <person name="Martin F."/>
            <person name="Thomas P.D."/>
            <person name="Tyler B.M."/>
            <person name="De Vries R.P."/>
            <person name="Kamoun S."/>
            <person name="Yandell M."/>
            <person name="Tisserat N."/>
            <person name="Buell C.R."/>
        </authorList>
    </citation>
    <scope>NUCLEOTIDE SEQUENCE</scope>
    <source>
        <strain evidence="4">DAOM:BR144</strain>
    </source>
</reference>